<sequence>MPPTHRRKGFKPLLIIRVSPRRVLLVLLKKRSPEEKSCGGSM</sequence>
<organism evidence="1 2">
    <name type="scientific">Thermosulfurimonas dismutans</name>
    <dbReference type="NCBI Taxonomy" id="999894"/>
    <lineage>
        <taxon>Bacteria</taxon>
        <taxon>Pseudomonadati</taxon>
        <taxon>Thermodesulfobacteriota</taxon>
        <taxon>Thermodesulfobacteria</taxon>
        <taxon>Thermodesulfobacteriales</taxon>
        <taxon>Thermodesulfobacteriaceae</taxon>
        <taxon>Thermosulfurimonas</taxon>
    </lineage>
</organism>
<comment type="caution">
    <text evidence="1">The sequence shown here is derived from an EMBL/GenBank/DDBJ whole genome shotgun (WGS) entry which is preliminary data.</text>
</comment>
<reference evidence="1 2" key="1">
    <citation type="submission" date="2016-04" db="EMBL/GenBank/DDBJ databases">
        <title>Genome analysis of Thermosulfurimonas dismutans, the first thermophilic sulfur-disproportionating bacterium of the phylum Thermodesulfobacteria.</title>
        <authorList>
            <person name="Mardanov A.V."/>
            <person name="Beletsky A.V."/>
            <person name="Kadnikov V.V."/>
            <person name="Slobodkin A.I."/>
            <person name="Ravin N.V."/>
        </authorList>
    </citation>
    <scope>NUCLEOTIDE SEQUENCE [LARGE SCALE GENOMIC DNA]</scope>
    <source>
        <strain evidence="1 2">S95</strain>
    </source>
</reference>
<dbReference type="AlphaFoldDB" id="A0A179D3J6"/>
<proteinExistence type="predicted"/>
<gene>
    <name evidence="1" type="ORF">TDIS_1269</name>
</gene>
<protein>
    <submittedName>
        <fullName evidence="1">Uncharacterized protein</fullName>
    </submittedName>
</protein>
<evidence type="ECO:0000313" key="2">
    <source>
        <dbReference type="Proteomes" id="UP000078390"/>
    </source>
</evidence>
<keyword evidence="2" id="KW-1185">Reference proteome</keyword>
<evidence type="ECO:0000313" key="1">
    <source>
        <dbReference type="EMBL" id="OAQ20654.1"/>
    </source>
</evidence>
<accession>A0A179D3J6</accession>
<dbReference type="Proteomes" id="UP000078390">
    <property type="component" value="Unassembled WGS sequence"/>
</dbReference>
<name>A0A179D3J6_9BACT</name>
<dbReference type="EMBL" id="LWLG01000008">
    <property type="protein sequence ID" value="OAQ20654.1"/>
    <property type="molecule type" value="Genomic_DNA"/>
</dbReference>